<reference evidence="2 3" key="1">
    <citation type="submission" date="2018-08" db="EMBL/GenBank/DDBJ databases">
        <title>A genome reference for cultivated species of the human gut microbiota.</title>
        <authorList>
            <person name="Zou Y."/>
            <person name="Xue W."/>
            <person name="Luo G."/>
        </authorList>
    </citation>
    <scope>NUCLEOTIDE SEQUENCE [LARGE SCALE GENOMIC DNA]</scope>
    <source>
        <strain evidence="2 3">TF10-3AC</strain>
    </source>
</reference>
<proteinExistence type="predicted"/>
<protein>
    <submittedName>
        <fullName evidence="2">Uncharacterized protein</fullName>
    </submittedName>
</protein>
<evidence type="ECO:0000313" key="3">
    <source>
        <dbReference type="Proteomes" id="UP000260862"/>
    </source>
</evidence>
<evidence type="ECO:0000313" key="2">
    <source>
        <dbReference type="EMBL" id="RGK54727.1"/>
    </source>
</evidence>
<dbReference type="EMBL" id="QSQT01000018">
    <property type="protein sequence ID" value="RGK54727.1"/>
    <property type="molecule type" value="Genomic_DNA"/>
</dbReference>
<dbReference type="Proteomes" id="UP000260862">
    <property type="component" value="Unassembled WGS sequence"/>
</dbReference>
<feature type="region of interest" description="Disordered" evidence="1">
    <location>
        <begin position="24"/>
        <end position="62"/>
    </location>
</feature>
<comment type="caution">
    <text evidence="2">The sequence shown here is derived from an EMBL/GenBank/DDBJ whole genome shotgun (WGS) entry which is preliminary data.</text>
</comment>
<dbReference type="AlphaFoldDB" id="A0A3E4MYA8"/>
<keyword evidence="3" id="KW-1185">Reference proteome</keyword>
<gene>
    <name evidence="2" type="ORF">DXD04_10550</name>
</gene>
<accession>A0A3E4MYA8</accession>
<evidence type="ECO:0000256" key="1">
    <source>
        <dbReference type="SAM" id="MobiDB-lite"/>
    </source>
</evidence>
<name>A0A3E4MYA8_9BACT</name>
<organism evidence="2 3">
    <name type="scientific">Phocaeicola plebeius</name>
    <dbReference type="NCBI Taxonomy" id="310297"/>
    <lineage>
        <taxon>Bacteria</taxon>
        <taxon>Pseudomonadati</taxon>
        <taxon>Bacteroidota</taxon>
        <taxon>Bacteroidia</taxon>
        <taxon>Bacteroidales</taxon>
        <taxon>Bacteroidaceae</taxon>
        <taxon>Phocaeicola</taxon>
    </lineage>
</organism>
<sequence>MGKFFKTDRKKETHGRLTLPVRALAGDGSAAGGQKGNIPEEHPQTSGDGTASMMCREKPQPL</sequence>